<evidence type="ECO:0008006" key="4">
    <source>
        <dbReference type="Google" id="ProtNLM"/>
    </source>
</evidence>
<dbReference type="SUPFAM" id="SSF88723">
    <property type="entry name" value="PIN domain-like"/>
    <property type="match status" value="1"/>
</dbReference>
<dbReference type="PANTHER" id="PTHR15665">
    <property type="entry name" value="ASTEROID PROTEIN"/>
    <property type="match status" value="1"/>
</dbReference>
<reference evidence="2 3" key="1">
    <citation type="submission" date="2024-08" db="EMBL/GenBank/DDBJ databases">
        <authorList>
            <person name="Cucini C."/>
            <person name="Frati F."/>
        </authorList>
    </citation>
    <scope>NUCLEOTIDE SEQUENCE [LARGE SCALE GENOMIC DNA]</scope>
</reference>
<dbReference type="InterPro" id="IPR029060">
    <property type="entry name" value="PIN-like_dom_sf"/>
</dbReference>
<dbReference type="Proteomes" id="UP001642540">
    <property type="component" value="Unassembled WGS sequence"/>
</dbReference>
<keyword evidence="3" id="KW-1185">Reference proteome</keyword>
<evidence type="ECO:0000313" key="3">
    <source>
        <dbReference type="Proteomes" id="UP001642540"/>
    </source>
</evidence>
<evidence type="ECO:0000313" key="2">
    <source>
        <dbReference type="EMBL" id="CAL8071639.1"/>
    </source>
</evidence>
<sequence length="768" mass="87877">MATIGIHDLTAYISQFNDNKYYEKVKLQNCVVVIDGCDLMDFLYLNAQENARVKVRDGVRNPSPDPKWFGANWKAYAKKVESFFKQLNQCGIIPIVIMDGGLSSNEVKKEMAQLGEDCVNLQGFHGNTYRPIFLKTVFLEVMVEKKILCFQTAMKSEFTIAFAARLLANCFILSSKSDFLLFINNKTIRFQSLRFVKVASGETVQEREKYLLQAEYILVHRLCDEEFKLKDDRLLPLAAVMVGNEYIYNKAVLTFQPLSTSAHQANTPSNRIANLMKWLGRNPSLHEGITCLMSLLSEPKRLRSTWIANKILCMYEGVNGELGVWFAIQKKLDISPWTNTQEVDLLVSPTPGRNTVADAPNAKLHCPKDWLPLEPRKMEVCDHKEYKEACETIDNTHTLMEERFNQHIESLEFKLYLNILPQWFIDAHTNCEFQPYLLNIFKNHHMTVNSQVECWNGKNCHKISIPIIQITTSILFEDNFKYVVVGRGNECTSTEKFRFSTSIKDIGRNVPTMYFKGLVINVQFKEQLNKIVTIECGMEHNNVYKPNKLAIIEGVLFGSHISTCTYIQYWPAPYRISIACLFYYVRNNCGNHNTGKREAIAVAFSTLFCIIKTFLVNPDSCTTAQLNNSPLVILQSAIQRSPEKLKIVREFFQMQEDYSGVTGTPATDSCNKEICNAMSEYHCLVFHTEMLNSLLQKPYKSLNVHSTINNSLIYNLAKKILHGFIPNGAEFRDFGINFSKVCKVEELIPIVQGFIDSCPEITEFMDVE</sequence>
<comment type="caution">
    <text evidence="2">The sequence shown here is derived from an EMBL/GenBank/DDBJ whole genome shotgun (WGS) entry which is preliminary data.</text>
</comment>
<dbReference type="PANTHER" id="PTHR15665:SF1">
    <property type="entry name" value="PROTEIN ASTEROID HOMOLOG 1"/>
    <property type="match status" value="1"/>
</dbReference>
<name>A0ABP1PRY9_9HEXA</name>
<evidence type="ECO:0000256" key="1">
    <source>
        <dbReference type="ARBA" id="ARBA00007398"/>
    </source>
</evidence>
<comment type="similarity">
    <text evidence="1">Belongs to the asteroid family.</text>
</comment>
<protein>
    <recommendedName>
        <fullName evidence="4">Constitutive coactivator of peroxisome proliferator-activated receptor gamma</fullName>
    </recommendedName>
</protein>
<accession>A0ABP1PRY9</accession>
<dbReference type="Gene3D" id="3.40.50.1010">
    <property type="entry name" value="5'-nuclease"/>
    <property type="match status" value="1"/>
</dbReference>
<dbReference type="EMBL" id="CAXLJM020000006">
    <property type="protein sequence ID" value="CAL8071639.1"/>
    <property type="molecule type" value="Genomic_DNA"/>
</dbReference>
<gene>
    <name evidence="2" type="ORF">ODALV1_LOCUS1813</name>
</gene>
<proteinExistence type="inferred from homology"/>
<organism evidence="2 3">
    <name type="scientific">Orchesella dallaii</name>
    <dbReference type="NCBI Taxonomy" id="48710"/>
    <lineage>
        <taxon>Eukaryota</taxon>
        <taxon>Metazoa</taxon>
        <taxon>Ecdysozoa</taxon>
        <taxon>Arthropoda</taxon>
        <taxon>Hexapoda</taxon>
        <taxon>Collembola</taxon>
        <taxon>Entomobryomorpha</taxon>
        <taxon>Entomobryoidea</taxon>
        <taxon>Orchesellidae</taxon>
        <taxon>Orchesellinae</taxon>
        <taxon>Orchesella</taxon>
    </lineage>
</organism>
<dbReference type="InterPro" id="IPR026832">
    <property type="entry name" value="Asteroid"/>
</dbReference>